<dbReference type="InterPro" id="IPR011539">
    <property type="entry name" value="RHD_DNA_bind_dom"/>
</dbReference>
<evidence type="ECO:0000256" key="6">
    <source>
        <dbReference type="ARBA" id="ARBA00023125"/>
    </source>
</evidence>
<dbReference type="InterPro" id="IPR008967">
    <property type="entry name" value="p53-like_TF_DNA-bd_sf"/>
</dbReference>
<dbReference type="InterPro" id="IPR032397">
    <property type="entry name" value="RHD_dimer"/>
</dbReference>
<gene>
    <name evidence="12" type="primary">LOC106819121</name>
</gene>
<evidence type="ECO:0000256" key="9">
    <source>
        <dbReference type="SAM" id="MobiDB-lite"/>
    </source>
</evidence>
<evidence type="ECO:0000256" key="3">
    <source>
        <dbReference type="ARBA" id="ARBA00022490"/>
    </source>
</evidence>
<proteinExistence type="predicted"/>
<dbReference type="InterPro" id="IPR014756">
    <property type="entry name" value="Ig_E-set"/>
</dbReference>
<evidence type="ECO:0000256" key="7">
    <source>
        <dbReference type="ARBA" id="ARBA00023163"/>
    </source>
</evidence>
<feature type="region of interest" description="Disordered" evidence="9">
    <location>
        <begin position="562"/>
        <end position="593"/>
    </location>
</feature>
<dbReference type="PANTHER" id="PTHR12533:SF7">
    <property type="entry name" value="NFAT NUCLEAR FACTOR, ISOFORM B"/>
    <property type="match status" value="1"/>
</dbReference>
<dbReference type="SUPFAM" id="SSF81296">
    <property type="entry name" value="E set domains"/>
    <property type="match status" value="1"/>
</dbReference>
<keyword evidence="6" id="KW-0238">DNA-binding</keyword>
<dbReference type="Pfam" id="PF00554">
    <property type="entry name" value="RHD_DNA_bind"/>
    <property type="match status" value="1"/>
</dbReference>
<feature type="compositionally biased region" description="Basic and acidic residues" evidence="9">
    <location>
        <begin position="40"/>
        <end position="57"/>
    </location>
</feature>
<dbReference type="InterPro" id="IPR008366">
    <property type="entry name" value="NFAT"/>
</dbReference>
<evidence type="ECO:0000313" key="11">
    <source>
        <dbReference type="Proteomes" id="UP000695022"/>
    </source>
</evidence>
<dbReference type="SUPFAM" id="SSF49417">
    <property type="entry name" value="p53-like transcription factors"/>
    <property type="match status" value="1"/>
</dbReference>
<feature type="region of interest" description="Disordered" evidence="9">
    <location>
        <begin position="1"/>
        <end position="64"/>
    </location>
</feature>
<dbReference type="PANTHER" id="PTHR12533">
    <property type="entry name" value="NFAT"/>
    <property type="match status" value="1"/>
</dbReference>
<keyword evidence="3" id="KW-0963">Cytoplasm</keyword>
<name>A0ABM1F499_PRICU</name>
<dbReference type="PROSITE" id="PS50254">
    <property type="entry name" value="REL_2"/>
    <property type="match status" value="1"/>
</dbReference>
<evidence type="ECO:0000313" key="12">
    <source>
        <dbReference type="RefSeq" id="XP_014679270.1"/>
    </source>
</evidence>
<dbReference type="InterPro" id="IPR037059">
    <property type="entry name" value="RHD_DNA_bind_dom_sf"/>
</dbReference>
<keyword evidence="5" id="KW-0805">Transcription regulation</keyword>
<evidence type="ECO:0000256" key="4">
    <source>
        <dbReference type="ARBA" id="ARBA00022553"/>
    </source>
</evidence>
<keyword evidence="11" id="KW-1185">Reference proteome</keyword>
<organism evidence="11 12">
    <name type="scientific">Priapulus caudatus</name>
    <name type="common">Priapulid worm</name>
    <dbReference type="NCBI Taxonomy" id="37621"/>
    <lineage>
        <taxon>Eukaryota</taxon>
        <taxon>Metazoa</taxon>
        <taxon>Ecdysozoa</taxon>
        <taxon>Scalidophora</taxon>
        <taxon>Priapulida</taxon>
        <taxon>Priapulimorpha</taxon>
        <taxon>Priapulimorphida</taxon>
        <taxon>Priapulidae</taxon>
        <taxon>Priapulus</taxon>
    </lineage>
</organism>
<keyword evidence="7" id="KW-0804">Transcription</keyword>
<evidence type="ECO:0000256" key="8">
    <source>
        <dbReference type="ARBA" id="ARBA00023242"/>
    </source>
</evidence>
<dbReference type="RefSeq" id="XP_014679270.1">
    <property type="nucleotide sequence ID" value="XM_014823784.1"/>
</dbReference>
<evidence type="ECO:0000259" key="10">
    <source>
        <dbReference type="PROSITE" id="PS50254"/>
    </source>
</evidence>
<evidence type="ECO:0000256" key="2">
    <source>
        <dbReference type="ARBA" id="ARBA00004496"/>
    </source>
</evidence>
<dbReference type="PRINTS" id="PR01789">
    <property type="entry name" value="NUCFACTORATC"/>
</dbReference>
<dbReference type="Gene3D" id="2.60.40.340">
    <property type="entry name" value="Rel homology domain (RHD), DNA-binding domain"/>
    <property type="match status" value="1"/>
</dbReference>
<protein>
    <submittedName>
        <fullName evidence="12">Nuclear factor of activated T-cells 5-like</fullName>
    </submittedName>
</protein>
<comment type="subcellular location">
    <subcellularLocation>
        <location evidence="2">Cytoplasm</location>
    </subcellularLocation>
    <subcellularLocation>
        <location evidence="1">Nucleus</location>
    </subcellularLocation>
</comment>
<evidence type="ECO:0000256" key="5">
    <source>
        <dbReference type="ARBA" id="ARBA00023015"/>
    </source>
</evidence>
<dbReference type="SMART" id="SM00429">
    <property type="entry name" value="IPT"/>
    <property type="match status" value="1"/>
</dbReference>
<feature type="compositionally biased region" description="Basic residues" evidence="9">
    <location>
        <begin position="573"/>
        <end position="584"/>
    </location>
</feature>
<dbReference type="GeneID" id="106819121"/>
<dbReference type="Gene3D" id="2.60.40.10">
    <property type="entry name" value="Immunoglobulins"/>
    <property type="match status" value="1"/>
</dbReference>
<keyword evidence="8" id="KW-0539">Nucleus</keyword>
<dbReference type="InterPro" id="IPR002909">
    <property type="entry name" value="IPT_dom"/>
</dbReference>
<dbReference type="Proteomes" id="UP000695022">
    <property type="component" value="Unplaced"/>
</dbReference>
<reference evidence="12" key="1">
    <citation type="submission" date="2025-08" db="UniProtKB">
        <authorList>
            <consortium name="RefSeq"/>
        </authorList>
    </citation>
    <scope>IDENTIFICATION</scope>
</reference>
<feature type="domain" description="RHD" evidence="10">
    <location>
        <begin position="90"/>
        <end position="269"/>
    </location>
</feature>
<dbReference type="Pfam" id="PF16179">
    <property type="entry name" value="RHD_dimer"/>
    <property type="match status" value="1"/>
</dbReference>
<keyword evidence="4" id="KW-0597">Phosphoprotein</keyword>
<accession>A0ABM1F499</accession>
<evidence type="ECO:0000256" key="1">
    <source>
        <dbReference type="ARBA" id="ARBA00004123"/>
    </source>
</evidence>
<sequence>MSEGEDEEGRRGAGVRLPFNADSARPPTTQFVFQKFGQEGGREKEEEEKEKTPDAGERGGAARAGKRYGEYGVGGAEETGLAAGWGSSSSHEPPLTTQLPSRCGDVELKITAQPESNHRARYLTEGSRGAVKDRAQKGHPAVKLFGYSKPAKLQVFVGSDAAKVRPHGYYQACEVQGKNSCPCEKRQQEGTHIIELELSPESNMTAVLDCVGILKLRNADVEHRLGVARSRKKSTKARLIFRVTLPRQDGSSYTLQTASMPILCTQPPGQPEICRMSLTESPPEGGHDLFIIGKNFLKGTHIVFIEKDTYGEDIWQAEAAIEKEYFQTTHLICAIPPYKDVDITEPVELFVSVRCVDRCGDLQPFTYIPKPKEVKPDPLLVDVTTNLSSGMSRATLEINRRFQISEGQSPFAVNVTVVSPLQRQPPPPPQTHADLPLAAATTATTVAPSDFVGMLMGDSAIQSLGGGGSAMAPLSASAMAPLSATTMAPPSAHQVAPVEHMDASSAAVGATYQLDKPPALPMDTSPAVAMETTPRPAAAALDDAAGATYRLPSVASLLPAAPSGEASVAEGRRTRRRRRRRHGATRTPAAGGC</sequence>
<dbReference type="InterPro" id="IPR013783">
    <property type="entry name" value="Ig-like_fold"/>
</dbReference>